<reference evidence="6 7" key="1">
    <citation type="journal article" date="2014" name="Proc. Natl. Acad. Sci. U.S.A.">
        <title>Functional type 2 photosynthetic reaction centers found in the rare bacterial phylum Gemmatimonadetes.</title>
        <authorList>
            <person name="Zeng Y."/>
            <person name="Feng F."/>
            <person name="Medova H."/>
            <person name="Dean J."/>
            <person name="Koblizek M."/>
        </authorList>
    </citation>
    <scope>NUCLEOTIDE SEQUENCE [LARGE SCALE GENOMIC DNA]</scope>
    <source>
        <strain evidence="6 7">AP64</strain>
    </source>
</reference>
<name>A0A143BLZ2_9BACT</name>
<dbReference type="EC" id="4.2.-.-" evidence="4"/>
<evidence type="ECO:0000313" key="7">
    <source>
        <dbReference type="Proteomes" id="UP000076404"/>
    </source>
</evidence>
<dbReference type="AlphaFoldDB" id="A0A143BLZ2"/>
<evidence type="ECO:0000256" key="1">
    <source>
        <dbReference type="ARBA" id="ARBA00009798"/>
    </source>
</evidence>
<gene>
    <name evidence="6" type="ORF">GEMMAAP_12915</name>
</gene>
<dbReference type="InterPro" id="IPR004369">
    <property type="entry name" value="Prolyl-tRNA_editing_YbaK/EbsC"/>
</dbReference>
<evidence type="ECO:0000259" key="5">
    <source>
        <dbReference type="Pfam" id="PF04073"/>
    </source>
</evidence>
<dbReference type="Proteomes" id="UP000076404">
    <property type="component" value="Chromosome"/>
</dbReference>
<evidence type="ECO:0000313" key="6">
    <source>
        <dbReference type="EMBL" id="AMW05464.1"/>
    </source>
</evidence>
<evidence type="ECO:0000256" key="2">
    <source>
        <dbReference type="ARBA" id="ARBA00022917"/>
    </source>
</evidence>
<dbReference type="EMBL" id="CP011454">
    <property type="protein sequence ID" value="AMW05464.1"/>
    <property type="molecule type" value="Genomic_DNA"/>
</dbReference>
<keyword evidence="3 4" id="KW-0456">Lyase</keyword>
<dbReference type="GO" id="GO:0002161">
    <property type="term" value="F:aminoacyl-tRNA deacylase activity"/>
    <property type="evidence" value="ECO:0007669"/>
    <property type="project" value="InterPro"/>
</dbReference>
<dbReference type="CDD" id="cd00002">
    <property type="entry name" value="YbaK_deacylase"/>
    <property type="match status" value="1"/>
</dbReference>
<organism evidence="6 7">
    <name type="scientific">Gemmatimonas phototrophica</name>
    <dbReference type="NCBI Taxonomy" id="1379270"/>
    <lineage>
        <taxon>Bacteria</taxon>
        <taxon>Pseudomonadati</taxon>
        <taxon>Gemmatimonadota</taxon>
        <taxon>Gemmatimonadia</taxon>
        <taxon>Gemmatimonadales</taxon>
        <taxon>Gemmatimonadaceae</taxon>
        <taxon>Gemmatimonas</taxon>
    </lineage>
</organism>
<dbReference type="InterPro" id="IPR036754">
    <property type="entry name" value="YbaK/aa-tRNA-synt-asso_dom_sf"/>
</dbReference>
<dbReference type="KEGG" id="gph:GEMMAAP_12915"/>
<dbReference type="OrthoDB" id="9809296at2"/>
<dbReference type="SUPFAM" id="SSF55826">
    <property type="entry name" value="YbaK/ProRS associated domain"/>
    <property type="match status" value="1"/>
</dbReference>
<evidence type="ECO:0000256" key="4">
    <source>
        <dbReference type="PIRNR" id="PIRNR006181"/>
    </source>
</evidence>
<feature type="domain" description="YbaK/aminoacyl-tRNA synthetase-associated" evidence="5">
    <location>
        <begin position="31"/>
        <end position="143"/>
    </location>
</feature>
<evidence type="ECO:0000256" key="3">
    <source>
        <dbReference type="ARBA" id="ARBA00023239"/>
    </source>
</evidence>
<dbReference type="GO" id="GO:0006412">
    <property type="term" value="P:translation"/>
    <property type="evidence" value="ECO:0007669"/>
    <property type="project" value="UniProtKB-KW"/>
</dbReference>
<sequence>MTPAILLVKKAGVPHDVLSYVHDPKAASYGLEAADALELDPSSVFKTLVVDVDGVGLACAVVPVSGMLNLKAMADALGGRRTTMADQQAAERATGYIVGGISPLAQKRPLPVVLDETAILYERIHVSAGRRGLELALHADDLLMLTRGILAPIARD</sequence>
<dbReference type="GO" id="GO:0016829">
    <property type="term" value="F:lyase activity"/>
    <property type="evidence" value="ECO:0007669"/>
    <property type="project" value="UniProtKB-KW"/>
</dbReference>
<dbReference type="Pfam" id="PF04073">
    <property type="entry name" value="tRNA_edit"/>
    <property type="match status" value="1"/>
</dbReference>
<reference evidence="6 7" key="2">
    <citation type="journal article" date="2016" name="Environ. Microbiol. Rep.">
        <title>Metagenomic evidence for the presence of phototrophic Gemmatimonadetes bacteria in diverse environments.</title>
        <authorList>
            <person name="Zeng Y."/>
            <person name="Baumbach J."/>
            <person name="Barbosa E.G."/>
            <person name="Azevedo V."/>
            <person name="Zhang C."/>
            <person name="Koblizek M."/>
        </authorList>
    </citation>
    <scope>NUCLEOTIDE SEQUENCE [LARGE SCALE GENOMIC DNA]</scope>
    <source>
        <strain evidence="6 7">AP64</strain>
    </source>
</reference>
<dbReference type="InterPro" id="IPR007214">
    <property type="entry name" value="YbaK/aa-tRNA-synth-assoc-dom"/>
</dbReference>
<keyword evidence="2 4" id="KW-0648">Protein biosynthesis</keyword>
<dbReference type="PANTHER" id="PTHR30411:SF0">
    <property type="entry name" value="CYS-TRNA(PRO)_CYS-TRNA(CYS) DEACYLASE YBAK"/>
    <property type="match status" value="1"/>
</dbReference>
<dbReference type="RefSeq" id="WP_026849430.1">
    <property type="nucleotide sequence ID" value="NZ_CP011454.1"/>
</dbReference>
<dbReference type="PIRSF" id="PIRSF006181">
    <property type="entry name" value="EbsC_YbaK"/>
    <property type="match status" value="1"/>
</dbReference>
<keyword evidence="7" id="KW-1185">Reference proteome</keyword>
<proteinExistence type="inferred from homology"/>
<protein>
    <recommendedName>
        <fullName evidence="4">Cys-tRNA(Pro)/Cys-tRNA(Cys) deacylase</fullName>
        <ecNumber evidence="4">4.2.-.-</ecNumber>
    </recommendedName>
</protein>
<comment type="similarity">
    <text evidence="1 4">Belongs to the prolyl-tRNA editing family. YbaK/EbsC subfamily.</text>
</comment>
<dbReference type="NCBIfam" id="TIGR00011">
    <property type="entry name" value="YbaK_EbsC"/>
    <property type="match status" value="1"/>
</dbReference>
<accession>A0A143BLZ2</accession>
<dbReference type="eggNOG" id="COG2606">
    <property type="taxonomic scope" value="Bacteria"/>
</dbReference>
<dbReference type="Gene3D" id="3.90.960.10">
    <property type="entry name" value="YbaK/aminoacyl-tRNA synthetase-associated domain"/>
    <property type="match status" value="1"/>
</dbReference>
<dbReference type="PANTHER" id="PTHR30411">
    <property type="entry name" value="CYTOPLASMIC PROTEIN"/>
    <property type="match status" value="1"/>
</dbReference>